<comment type="cofactor">
    <cofactor evidence="10">
        <name>Zn(2+)</name>
        <dbReference type="ChEBI" id="CHEBI:29105"/>
    </cofactor>
    <text evidence="10">Binds 1 zinc ion per subunit.</text>
</comment>
<evidence type="ECO:0000256" key="7">
    <source>
        <dbReference type="ARBA" id="ARBA00022989"/>
    </source>
</evidence>
<keyword evidence="9 11" id="KW-0472">Membrane</keyword>
<keyword evidence="13" id="KW-0346">Stress response</keyword>
<organism evidence="13 14">
    <name type="scientific">Candidatus Protochlamydia naegleriophila</name>
    <dbReference type="NCBI Taxonomy" id="389348"/>
    <lineage>
        <taxon>Bacteria</taxon>
        <taxon>Pseudomonadati</taxon>
        <taxon>Chlamydiota</taxon>
        <taxon>Chlamydiia</taxon>
        <taxon>Parachlamydiales</taxon>
        <taxon>Parachlamydiaceae</taxon>
        <taxon>Candidatus Protochlamydia</taxon>
    </lineage>
</organism>
<evidence type="ECO:0000256" key="1">
    <source>
        <dbReference type="ARBA" id="ARBA00022475"/>
    </source>
</evidence>
<evidence type="ECO:0000256" key="11">
    <source>
        <dbReference type="SAM" id="Phobius"/>
    </source>
</evidence>
<dbReference type="AlphaFoldDB" id="A0A0U5JG07"/>
<dbReference type="InterPro" id="IPR050083">
    <property type="entry name" value="HtpX_protease"/>
</dbReference>
<feature type="transmembrane region" description="Helical" evidence="11">
    <location>
        <begin position="178"/>
        <end position="196"/>
    </location>
</feature>
<feature type="transmembrane region" description="Helical" evidence="11">
    <location>
        <begin position="16"/>
        <end position="38"/>
    </location>
</feature>
<name>A0A0U5JG07_9BACT</name>
<evidence type="ECO:0000256" key="2">
    <source>
        <dbReference type="ARBA" id="ARBA00022670"/>
    </source>
</evidence>
<keyword evidence="7 11" id="KW-1133">Transmembrane helix</keyword>
<reference evidence="14" key="1">
    <citation type="submission" date="2015-09" db="EMBL/GenBank/DDBJ databases">
        <authorList>
            <person name="Bertelli C."/>
        </authorList>
    </citation>
    <scope>NUCLEOTIDE SEQUENCE [LARGE SCALE GENOMIC DNA]</scope>
    <source>
        <strain evidence="14">KNic</strain>
    </source>
</reference>
<protein>
    <submittedName>
        <fullName evidence="13">Putative heat shock protein HtpX</fullName>
        <ecNumber evidence="13">3.4.24.-</ecNumber>
    </submittedName>
</protein>
<dbReference type="STRING" id="389348.PNK_1204"/>
<dbReference type="EC" id="3.4.24.-" evidence="13"/>
<dbReference type="PANTHER" id="PTHR43221:SF2">
    <property type="entry name" value="PROTEASE HTPX HOMOLOG"/>
    <property type="match status" value="1"/>
</dbReference>
<keyword evidence="2 10" id="KW-0645">Protease</keyword>
<keyword evidence="1" id="KW-1003">Cell membrane</keyword>
<dbReference type="CDD" id="cd07340">
    <property type="entry name" value="M48B_Htpx_like"/>
    <property type="match status" value="1"/>
</dbReference>
<evidence type="ECO:0000313" key="13">
    <source>
        <dbReference type="EMBL" id="CUI16821.1"/>
    </source>
</evidence>
<dbReference type="EMBL" id="LN879502">
    <property type="protein sequence ID" value="CUI16821.1"/>
    <property type="molecule type" value="Genomic_DNA"/>
</dbReference>
<evidence type="ECO:0000256" key="3">
    <source>
        <dbReference type="ARBA" id="ARBA00022692"/>
    </source>
</evidence>
<comment type="similarity">
    <text evidence="10">Belongs to the peptidase M48 family.</text>
</comment>
<evidence type="ECO:0000259" key="12">
    <source>
        <dbReference type="Pfam" id="PF01435"/>
    </source>
</evidence>
<dbReference type="PATRIC" id="fig|389348.3.peg.1335"/>
<evidence type="ECO:0000256" key="10">
    <source>
        <dbReference type="RuleBase" id="RU003983"/>
    </source>
</evidence>
<dbReference type="InParanoid" id="A0A0U5JG07"/>
<keyword evidence="6 10" id="KW-0862">Zinc</keyword>
<dbReference type="Gene3D" id="3.30.2010.10">
    <property type="entry name" value="Metalloproteases ('zincins'), catalytic domain"/>
    <property type="match status" value="1"/>
</dbReference>
<dbReference type="RefSeq" id="WP_231909307.1">
    <property type="nucleotide sequence ID" value="NZ_LN879502.1"/>
</dbReference>
<gene>
    <name evidence="13" type="primary">htpX</name>
    <name evidence="13" type="ORF">PNK_1204</name>
</gene>
<evidence type="ECO:0000256" key="8">
    <source>
        <dbReference type="ARBA" id="ARBA00023049"/>
    </source>
</evidence>
<dbReference type="GO" id="GO:0004222">
    <property type="term" value="F:metalloendopeptidase activity"/>
    <property type="evidence" value="ECO:0007669"/>
    <property type="project" value="InterPro"/>
</dbReference>
<feature type="transmembrane region" description="Helical" evidence="11">
    <location>
        <begin position="216"/>
        <end position="237"/>
    </location>
</feature>
<sequence length="338" mass="37664">MAMNFWEAQREAKSKTAWYLTVFFILTITTAVLAELAMRTFAADGYQGEFPYIGLAFLTIILGAAGFNYMNYLQAGGSYVAESVGAQLVERDTMNPKERQLLNIVEEIALATSLPVPPVYILEAQEINAFAAGTSYDNAAITVTRGCLMALKRDELQGVLAHEFGHIYNRDMLIGMRVAAMIMGFFIVSYIGLRMLQGLSYTSRRDDEDRKGGNPIAAVAVIFLLAGTIMWFFGSILQAMVSRQREFLADASSVQFTRNPDGIANALRKIQHYNISDMPKSGQAFSHLYFNEHTSFWQRLFASHPPIEERIAAIEGGKYTDLTDLSMRSTQRPSPPQS</sequence>
<feature type="domain" description="Peptidase M48" evidence="12">
    <location>
        <begin position="97"/>
        <end position="315"/>
    </location>
</feature>
<dbReference type="FunCoup" id="A0A0U5JG07">
    <property type="interactions" value="171"/>
</dbReference>
<dbReference type="Pfam" id="PF01435">
    <property type="entry name" value="Peptidase_M48"/>
    <property type="match status" value="1"/>
</dbReference>
<dbReference type="KEGG" id="pnl:PNK_1204"/>
<keyword evidence="3 11" id="KW-0812">Transmembrane</keyword>
<accession>A0A0U5JG07</accession>
<dbReference type="Proteomes" id="UP000069902">
    <property type="component" value="Chromosome cPNK"/>
</dbReference>
<dbReference type="PANTHER" id="PTHR43221">
    <property type="entry name" value="PROTEASE HTPX"/>
    <property type="match status" value="1"/>
</dbReference>
<dbReference type="GO" id="GO:0046872">
    <property type="term" value="F:metal ion binding"/>
    <property type="evidence" value="ECO:0007669"/>
    <property type="project" value="UniProtKB-KW"/>
</dbReference>
<keyword evidence="8 10" id="KW-0482">Metalloprotease</keyword>
<evidence type="ECO:0000256" key="9">
    <source>
        <dbReference type="ARBA" id="ARBA00023136"/>
    </source>
</evidence>
<evidence type="ECO:0000313" key="14">
    <source>
        <dbReference type="Proteomes" id="UP000069902"/>
    </source>
</evidence>
<dbReference type="GO" id="GO:0006508">
    <property type="term" value="P:proteolysis"/>
    <property type="evidence" value="ECO:0007669"/>
    <property type="project" value="UniProtKB-KW"/>
</dbReference>
<evidence type="ECO:0000256" key="6">
    <source>
        <dbReference type="ARBA" id="ARBA00022833"/>
    </source>
</evidence>
<keyword evidence="14" id="KW-1185">Reference proteome</keyword>
<proteinExistence type="inferred from homology"/>
<dbReference type="InterPro" id="IPR001915">
    <property type="entry name" value="Peptidase_M48"/>
</dbReference>
<keyword evidence="4" id="KW-0479">Metal-binding</keyword>
<evidence type="ECO:0000256" key="4">
    <source>
        <dbReference type="ARBA" id="ARBA00022723"/>
    </source>
</evidence>
<feature type="transmembrane region" description="Helical" evidence="11">
    <location>
        <begin position="50"/>
        <end position="69"/>
    </location>
</feature>
<keyword evidence="5 10" id="KW-0378">Hydrolase</keyword>
<evidence type="ECO:0000256" key="5">
    <source>
        <dbReference type="ARBA" id="ARBA00022801"/>
    </source>
</evidence>